<evidence type="ECO:0000256" key="2">
    <source>
        <dbReference type="ARBA" id="ARBA00005189"/>
    </source>
</evidence>
<evidence type="ECO:0000256" key="10">
    <source>
        <dbReference type="ARBA" id="ARBA00048109"/>
    </source>
</evidence>
<evidence type="ECO:0000256" key="1">
    <source>
        <dbReference type="ARBA" id="ARBA00004771"/>
    </source>
</evidence>
<comment type="similarity">
    <text evidence="3">Belongs to the long-chain O-acyltransferase family.</text>
</comment>
<dbReference type="GO" id="GO:0004144">
    <property type="term" value="F:diacylglycerol O-acyltransferase activity"/>
    <property type="evidence" value="ECO:0007669"/>
    <property type="project" value="UniProtKB-EC"/>
</dbReference>
<keyword evidence="9" id="KW-0012">Acyltransferase</keyword>
<dbReference type="InterPro" id="IPR045034">
    <property type="entry name" value="O-acyltransferase_WSD1-like"/>
</dbReference>
<keyword evidence="8" id="KW-0443">Lipid metabolism</keyword>
<keyword evidence="14" id="KW-1185">Reference proteome</keyword>
<evidence type="ECO:0000256" key="3">
    <source>
        <dbReference type="ARBA" id="ARBA00009587"/>
    </source>
</evidence>
<dbReference type="PANTHER" id="PTHR31650:SF1">
    <property type="entry name" value="WAX ESTER SYNTHASE_DIACYLGLYCEROL ACYLTRANSFERASE 4-RELATED"/>
    <property type="match status" value="1"/>
</dbReference>
<comment type="pathway">
    <text evidence="1">Glycerolipid metabolism; triacylglycerol biosynthesis.</text>
</comment>
<dbReference type="InterPro" id="IPR009721">
    <property type="entry name" value="O-acyltransferase_WSD1_C"/>
</dbReference>
<evidence type="ECO:0000259" key="12">
    <source>
        <dbReference type="Pfam" id="PF06974"/>
    </source>
</evidence>
<dbReference type="Pfam" id="PF06974">
    <property type="entry name" value="WS_DGAT_C"/>
    <property type="match status" value="1"/>
</dbReference>
<proteinExistence type="inferred from homology"/>
<dbReference type="GO" id="GO:0005886">
    <property type="term" value="C:plasma membrane"/>
    <property type="evidence" value="ECO:0007669"/>
    <property type="project" value="TreeGrafter"/>
</dbReference>
<comment type="catalytic activity">
    <reaction evidence="10">
        <text>an acyl-CoA + a 1,2-diacyl-sn-glycerol = a triacyl-sn-glycerol + CoA</text>
        <dbReference type="Rhea" id="RHEA:10868"/>
        <dbReference type="ChEBI" id="CHEBI:17815"/>
        <dbReference type="ChEBI" id="CHEBI:57287"/>
        <dbReference type="ChEBI" id="CHEBI:58342"/>
        <dbReference type="ChEBI" id="CHEBI:64615"/>
        <dbReference type="EC" id="2.3.1.20"/>
    </reaction>
</comment>
<keyword evidence="6" id="KW-0808">Transferase</keyword>
<dbReference type="UniPathway" id="UPA00282"/>
<organism evidence="13 14">
    <name type="scientific">Gordonia mangrovi</name>
    <dbReference type="NCBI Taxonomy" id="2665643"/>
    <lineage>
        <taxon>Bacteria</taxon>
        <taxon>Bacillati</taxon>
        <taxon>Actinomycetota</taxon>
        <taxon>Actinomycetes</taxon>
        <taxon>Mycobacteriales</taxon>
        <taxon>Gordoniaceae</taxon>
        <taxon>Gordonia</taxon>
    </lineage>
</organism>
<protein>
    <recommendedName>
        <fullName evidence="4">diacylglycerol O-acyltransferase</fullName>
        <ecNumber evidence="4">2.3.1.20</ecNumber>
    </recommendedName>
</protein>
<dbReference type="GO" id="GO:0006071">
    <property type="term" value="P:glycerol metabolic process"/>
    <property type="evidence" value="ECO:0007669"/>
    <property type="project" value="UniProtKB-KW"/>
</dbReference>
<dbReference type="PANTHER" id="PTHR31650">
    <property type="entry name" value="O-ACYLTRANSFERASE (WSD1-LIKE) FAMILY PROTEIN"/>
    <property type="match status" value="1"/>
</dbReference>
<keyword evidence="5" id="KW-0444">Lipid biosynthesis</keyword>
<dbReference type="GO" id="GO:0071731">
    <property type="term" value="P:response to nitric oxide"/>
    <property type="evidence" value="ECO:0007669"/>
    <property type="project" value="TreeGrafter"/>
</dbReference>
<gene>
    <name evidence="13" type="ORF">GIY30_10110</name>
</gene>
<keyword evidence="7" id="KW-0319">Glycerol metabolism</keyword>
<dbReference type="RefSeq" id="WP_160901861.1">
    <property type="nucleotide sequence ID" value="NZ_CP102850.1"/>
</dbReference>
<dbReference type="Gene3D" id="3.30.559.10">
    <property type="entry name" value="Chloramphenicol acetyltransferase-like domain"/>
    <property type="match status" value="1"/>
</dbReference>
<name>A0A6L7GRA5_9ACTN</name>
<evidence type="ECO:0000256" key="9">
    <source>
        <dbReference type="ARBA" id="ARBA00023315"/>
    </source>
</evidence>
<dbReference type="EC" id="2.3.1.20" evidence="4"/>
<dbReference type="AlphaFoldDB" id="A0A6L7GRA5"/>
<evidence type="ECO:0000256" key="8">
    <source>
        <dbReference type="ARBA" id="ARBA00023098"/>
    </source>
</evidence>
<evidence type="ECO:0000256" key="4">
    <source>
        <dbReference type="ARBA" id="ARBA00013244"/>
    </source>
</evidence>
<evidence type="ECO:0000313" key="13">
    <source>
        <dbReference type="EMBL" id="MXP21701.1"/>
    </source>
</evidence>
<dbReference type="InterPro" id="IPR023213">
    <property type="entry name" value="CAT-like_dom_sf"/>
</dbReference>
<dbReference type="GO" id="GO:0019432">
    <property type="term" value="P:triglyceride biosynthetic process"/>
    <property type="evidence" value="ECO:0007669"/>
    <property type="project" value="UniProtKB-UniPathway"/>
</dbReference>
<comment type="caution">
    <text evidence="13">The sequence shown here is derived from an EMBL/GenBank/DDBJ whole genome shotgun (WGS) entry which is preliminary data.</text>
</comment>
<reference evidence="13 14" key="1">
    <citation type="submission" date="2019-11" db="EMBL/GenBank/DDBJ databases">
        <title>Gordonia sp. nov., a novel actinobacterium isolated from mangrove soil in Hainan.</title>
        <authorList>
            <person name="Huang X."/>
            <person name="Xie Y."/>
            <person name="Chu X."/>
            <person name="Xiao K."/>
        </authorList>
    </citation>
    <scope>NUCLEOTIDE SEQUENCE [LARGE SCALE GENOMIC DNA]</scope>
    <source>
        <strain evidence="13 14">HNM0687</strain>
    </source>
</reference>
<evidence type="ECO:0000256" key="6">
    <source>
        <dbReference type="ARBA" id="ARBA00022679"/>
    </source>
</evidence>
<dbReference type="GO" id="GO:0051701">
    <property type="term" value="P:biological process involved in interaction with host"/>
    <property type="evidence" value="ECO:0007669"/>
    <property type="project" value="TreeGrafter"/>
</dbReference>
<feature type="domain" description="O-acyltransferase WSD1-like N-terminal" evidence="11">
    <location>
        <begin position="11"/>
        <end position="277"/>
    </location>
</feature>
<dbReference type="Proteomes" id="UP000475545">
    <property type="component" value="Unassembled WGS sequence"/>
</dbReference>
<dbReference type="InterPro" id="IPR004255">
    <property type="entry name" value="O-acyltransferase_WSD1_N"/>
</dbReference>
<dbReference type="GO" id="GO:0001666">
    <property type="term" value="P:response to hypoxia"/>
    <property type="evidence" value="ECO:0007669"/>
    <property type="project" value="TreeGrafter"/>
</dbReference>
<dbReference type="Pfam" id="PF03007">
    <property type="entry name" value="WS_DGAT_cat"/>
    <property type="match status" value="1"/>
</dbReference>
<dbReference type="SUPFAM" id="SSF52777">
    <property type="entry name" value="CoA-dependent acyltransferases"/>
    <property type="match status" value="1"/>
</dbReference>
<evidence type="ECO:0000256" key="5">
    <source>
        <dbReference type="ARBA" id="ARBA00022516"/>
    </source>
</evidence>
<evidence type="ECO:0000259" key="11">
    <source>
        <dbReference type="Pfam" id="PF03007"/>
    </source>
</evidence>
<sequence>MVAVSNDAPRMTQSDMFSWHMEQNPILRSTVVVVVLLDASPDWDRFLATVERAAQVLPAMRRKLVPDRGLAPARWVDDADFDLNWHVRRLDAPHPKNLDGVLEVARTAAMTAFDPARPMWEYTLLDGLEEDAAAAVVMKFHHSLTDGVGGVRIAAEIMDFERGGTEREPIASSDQIAPAPTLRDTVGWYASSGVTVVRQSVSSAARLGARMVVRPLRALRDVAGTAVSVARIVEPVTSTASPVMTERSTRRHLATLDVPVDALAAAGEAGGGTLNDAFLAGIVLGMRDYHRRHDAQIDHLRVTMPMNLRHEDDPLGGNRITLVRIRIPCDLDEPKKLIDRIHDIVMKWRLEPAVPLADPIAGALNVLPAAAVGAMLEHVDFLASDVPGSPVPLYLAGAKITRQYAFGPTIGAAFNVTLLSYVGDCCMGIDVDDAAVPDLDVLVESLATGFREVCET</sequence>
<accession>A0A6L7GRA5</accession>
<comment type="pathway">
    <text evidence="2">Lipid metabolism.</text>
</comment>
<evidence type="ECO:0000256" key="7">
    <source>
        <dbReference type="ARBA" id="ARBA00022798"/>
    </source>
</evidence>
<evidence type="ECO:0000313" key="14">
    <source>
        <dbReference type="Proteomes" id="UP000475545"/>
    </source>
</evidence>
<feature type="domain" description="O-acyltransferase WSD1 C-terminal" evidence="12">
    <location>
        <begin position="317"/>
        <end position="452"/>
    </location>
</feature>
<dbReference type="EMBL" id="WMBR01000002">
    <property type="protein sequence ID" value="MXP21701.1"/>
    <property type="molecule type" value="Genomic_DNA"/>
</dbReference>